<dbReference type="AlphaFoldDB" id="A0AAW0BJC2"/>
<name>A0AAW0BJC2_9AGAR</name>
<feature type="compositionally biased region" description="Basic residues" evidence="2">
    <location>
        <begin position="1136"/>
        <end position="1145"/>
    </location>
</feature>
<dbReference type="Pfam" id="PF24883">
    <property type="entry name" value="NPHP3_N"/>
    <property type="match status" value="1"/>
</dbReference>
<keyword evidence="5" id="KW-1185">Reference proteome</keyword>
<accession>A0AAW0BJC2</accession>
<gene>
    <name evidence="4" type="ORF">VNI00_015857</name>
</gene>
<evidence type="ECO:0000313" key="4">
    <source>
        <dbReference type="EMBL" id="KAK7025942.1"/>
    </source>
</evidence>
<sequence length="1145" mass="129576">MIDSKGVNLSGTHTLTTQVIIDILETFPNVIRLTLLDTNISNEEIMHLLSIQPKLFYHLHDLIHPALLVRQASSPAPSPSPQSITIIQTDRSGNSYKYLSGLRIDTETRSFPEQYIDGQLGPVMALSSSTSLTPPHALPPAFPDDSNDRLRWMQRTGTYGKLGEEGWVFVLDYITMVQLVQLGCGPGVESDVGVGSCYGFLKVEAKAKEGTEEESTDADIAAMTLNTIKVHDIREFADAVEKEGRPRPSEEAIKAFEEAISATEVCIPFSGPPLTRTTVLRKTVEEVKRLGLFEMLSDSYESEIVPALGDGKRWFTVNDGVFNQVQGNQINNTTYTGFGGETVYEFVTRNAALNALHNSEQRFPHPNCLPGTRVEVLKDLHHWVIEKSSNTRVFWIHGPAGVGKSAIMQNVLERFARHYLAGSFFFSRSDTTRDRLDHFVPTILRQFHTSKPLNEVLGPMITEAIHSNPGIFQLSFEEQFQKLILDPCSRVDPKAWEKLPNLVVIDGLDECILIKSQERLISMIQEAIPNCPFRFLIASRPEPRIHRAFEHKMFTPHLSCLSIDNSPDSAQDIHTYFQHRFTQLNDTHPALCHLDVPWPGEENIQKLVQRACGQFIFAETVMKYLENDDELPTERLKAILRIRADSEDLPESAYPELDLLYHQILSNCPHWDDGPGQICFFHASFTEYLLNPTRSKDYYIQPHTESGYFDLVAQAFLHIISVRSQDYLQDLSKFPPMLPEEYKMHFSTLDLGKDFVSSLHEQIGDIMLNSYGSDIRSYHEPLFVILPLLCRLESPSAELLSALNHFDPYAFATWLLNWYQNSDVDSEKKDNYFQYWRPAIAWARSLGTRAPKTFIKNMESILSCYRIAAPSGTTNRQASVAVALLDDRFYVDIRHEDAWCMLHHAIDRDLPKFSVFYILWPDQTPPPSWLCYTITHQDLDKMLTKLLDSLFASTDLHGIDRDIGNDTYESVLDPAKHNDIYTMKKLIARHREQFGLPALPCTPPSIAQSHVEPANNIDPASRYSAGEGASRQERGLRRQASPTLSSQTPSRKRVRQGTSESGLQPTGDEEHTPTQESRSISAPTRGTRSSERIASKRNTPQDTGTSTLTRTARSTPTRKRQHKSAKIRGEQSTPTRGRRHTRRSG</sequence>
<evidence type="ECO:0000256" key="1">
    <source>
        <dbReference type="ARBA" id="ARBA00022737"/>
    </source>
</evidence>
<evidence type="ECO:0000256" key="2">
    <source>
        <dbReference type="SAM" id="MobiDB-lite"/>
    </source>
</evidence>
<dbReference type="InterPro" id="IPR027417">
    <property type="entry name" value="P-loop_NTPase"/>
</dbReference>
<evidence type="ECO:0000259" key="3">
    <source>
        <dbReference type="PROSITE" id="PS50837"/>
    </source>
</evidence>
<protein>
    <recommendedName>
        <fullName evidence="3">NACHT domain-containing protein</fullName>
    </recommendedName>
</protein>
<feature type="compositionally biased region" description="Polar residues" evidence="2">
    <location>
        <begin position="1074"/>
        <end position="1087"/>
    </location>
</feature>
<dbReference type="EMBL" id="JAYKXP010000110">
    <property type="protein sequence ID" value="KAK7025942.1"/>
    <property type="molecule type" value="Genomic_DNA"/>
</dbReference>
<feature type="compositionally biased region" description="Polar residues" evidence="2">
    <location>
        <begin position="1040"/>
        <end position="1049"/>
    </location>
</feature>
<evidence type="ECO:0000313" key="5">
    <source>
        <dbReference type="Proteomes" id="UP001383192"/>
    </source>
</evidence>
<feature type="domain" description="NACHT" evidence="3">
    <location>
        <begin position="392"/>
        <end position="541"/>
    </location>
</feature>
<dbReference type="PANTHER" id="PTHR10039">
    <property type="entry name" value="AMELOGENIN"/>
    <property type="match status" value="1"/>
</dbReference>
<dbReference type="Proteomes" id="UP001383192">
    <property type="component" value="Unassembled WGS sequence"/>
</dbReference>
<dbReference type="InterPro" id="IPR056884">
    <property type="entry name" value="NPHP3-like_N"/>
</dbReference>
<organism evidence="4 5">
    <name type="scientific">Paramarasmius palmivorus</name>
    <dbReference type="NCBI Taxonomy" id="297713"/>
    <lineage>
        <taxon>Eukaryota</taxon>
        <taxon>Fungi</taxon>
        <taxon>Dikarya</taxon>
        <taxon>Basidiomycota</taxon>
        <taxon>Agaricomycotina</taxon>
        <taxon>Agaricomycetes</taxon>
        <taxon>Agaricomycetidae</taxon>
        <taxon>Agaricales</taxon>
        <taxon>Marasmiineae</taxon>
        <taxon>Marasmiaceae</taxon>
        <taxon>Paramarasmius</taxon>
    </lineage>
</organism>
<feature type="compositionally biased region" description="Basic residues" evidence="2">
    <location>
        <begin position="1116"/>
        <end position="1126"/>
    </location>
</feature>
<dbReference type="SUPFAM" id="SSF52540">
    <property type="entry name" value="P-loop containing nucleoside triphosphate hydrolases"/>
    <property type="match status" value="1"/>
</dbReference>
<comment type="caution">
    <text evidence="4">The sequence shown here is derived from an EMBL/GenBank/DDBJ whole genome shotgun (WGS) entry which is preliminary data.</text>
</comment>
<dbReference type="Gene3D" id="3.40.50.300">
    <property type="entry name" value="P-loop containing nucleotide triphosphate hydrolases"/>
    <property type="match status" value="1"/>
</dbReference>
<dbReference type="InterPro" id="IPR007111">
    <property type="entry name" value="NACHT_NTPase"/>
</dbReference>
<proteinExistence type="predicted"/>
<keyword evidence="1" id="KW-0677">Repeat</keyword>
<reference evidence="4 5" key="1">
    <citation type="submission" date="2024-01" db="EMBL/GenBank/DDBJ databases">
        <title>A draft genome for a cacao thread blight-causing isolate of Paramarasmius palmivorus.</title>
        <authorList>
            <person name="Baruah I.K."/>
            <person name="Bukari Y."/>
            <person name="Amoako-Attah I."/>
            <person name="Meinhardt L.W."/>
            <person name="Bailey B.A."/>
            <person name="Cohen S.P."/>
        </authorList>
    </citation>
    <scope>NUCLEOTIDE SEQUENCE [LARGE SCALE GENOMIC DNA]</scope>
    <source>
        <strain evidence="4 5">GH-12</strain>
    </source>
</reference>
<feature type="compositionally biased region" description="Polar residues" evidence="2">
    <location>
        <begin position="1096"/>
        <end position="1115"/>
    </location>
</feature>
<dbReference type="PANTHER" id="PTHR10039:SF14">
    <property type="entry name" value="NACHT DOMAIN-CONTAINING PROTEIN"/>
    <property type="match status" value="1"/>
</dbReference>
<dbReference type="PROSITE" id="PS50837">
    <property type="entry name" value="NACHT"/>
    <property type="match status" value="1"/>
</dbReference>
<feature type="region of interest" description="Disordered" evidence="2">
    <location>
        <begin position="1005"/>
        <end position="1145"/>
    </location>
</feature>